<protein>
    <submittedName>
        <fullName evidence="1">Uncharacterized protein</fullName>
    </submittedName>
</protein>
<reference evidence="1 2" key="1">
    <citation type="submission" date="2014-04" db="EMBL/GenBank/DDBJ databases">
        <authorList>
            <consortium name="DOE Joint Genome Institute"/>
            <person name="Kuo A."/>
            <person name="Kohler A."/>
            <person name="Nagy L.G."/>
            <person name="Floudas D."/>
            <person name="Copeland A."/>
            <person name="Barry K.W."/>
            <person name="Cichocki N."/>
            <person name="Veneault-Fourrey C."/>
            <person name="LaButti K."/>
            <person name="Lindquist E.A."/>
            <person name="Lipzen A."/>
            <person name="Lundell T."/>
            <person name="Morin E."/>
            <person name="Murat C."/>
            <person name="Sun H."/>
            <person name="Tunlid A."/>
            <person name="Henrissat B."/>
            <person name="Grigoriev I.V."/>
            <person name="Hibbett D.S."/>
            <person name="Martin F."/>
            <person name="Nordberg H.P."/>
            <person name="Cantor M.N."/>
            <person name="Hua S.X."/>
        </authorList>
    </citation>
    <scope>NUCLEOTIDE SEQUENCE [LARGE SCALE GENOMIC DNA]</scope>
    <source>
        <strain evidence="1 2">LaAM-08-1</strain>
    </source>
</reference>
<reference evidence="2" key="2">
    <citation type="submission" date="2015-01" db="EMBL/GenBank/DDBJ databases">
        <title>Evolutionary Origins and Diversification of the Mycorrhizal Mutualists.</title>
        <authorList>
            <consortium name="DOE Joint Genome Institute"/>
            <consortium name="Mycorrhizal Genomics Consortium"/>
            <person name="Kohler A."/>
            <person name="Kuo A."/>
            <person name="Nagy L.G."/>
            <person name="Floudas D."/>
            <person name="Copeland A."/>
            <person name="Barry K.W."/>
            <person name="Cichocki N."/>
            <person name="Veneault-Fourrey C."/>
            <person name="LaButti K."/>
            <person name="Lindquist E.A."/>
            <person name="Lipzen A."/>
            <person name="Lundell T."/>
            <person name="Morin E."/>
            <person name="Murat C."/>
            <person name="Riley R."/>
            <person name="Ohm R."/>
            <person name="Sun H."/>
            <person name="Tunlid A."/>
            <person name="Henrissat B."/>
            <person name="Grigoriev I.V."/>
            <person name="Hibbett D.S."/>
            <person name="Martin F."/>
        </authorList>
    </citation>
    <scope>NUCLEOTIDE SEQUENCE [LARGE SCALE GENOMIC DNA]</scope>
    <source>
        <strain evidence="2">LaAM-08-1</strain>
    </source>
</reference>
<name>A0A0C9WLP0_9AGAR</name>
<dbReference type="Proteomes" id="UP000054477">
    <property type="component" value="Unassembled WGS sequence"/>
</dbReference>
<gene>
    <name evidence="1" type="ORF">K443DRAFT_686754</name>
</gene>
<sequence>MRYCYIQPLQLDPIPYASTSQRRFVRMSSNDDDTTSSSLTCPLNCCSLHTQDRALEAAPPLCRANNRRGRKANCGGEVVGKKLKSGGKGCETAAEEGGLYEFIEDRDFARLASVGGKEGEHMWWECSLASAEESGE</sequence>
<dbReference type="HOGENOM" id="CLU_1880350_0_0_1"/>
<dbReference type="EMBL" id="KN839182">
    <property type="protein sequence ID" value="KIJ90460.1"/>
    <property type="molecule type" value="Genomic_DNA"/>
</dbReference>
<keyword evidence="2" id="KW-1185">Reference proteome</keyword>
<evidence type="ECO:0000313" key="2">
    <source>
        <dbReference type="Proteomes" id="UP000054477"/>
    </source>
</evidence>
<proteinExistence type="predicted"/>
<organism evidence="1 2">
    <name type="scientific">Laccaria amethystina LaAM-08-1</name>
    <dbReference type="NCBI Taxonomy" id="1095629"/>
    <lineage>
        <taxon>Eukaryota</taxon>
        <taxon>Fungi</taxon>
        <taxon>Dikarya</taxon>
        <taxon>Basidiomycota</taxon>
        <taxon>Agaricomycotina</taxon>
        <taxon>Agaricomycetes</taxon>
        <taxon>Agaricomycetidae</taxon>
        <taxon>Agaricales</taxon>
        <taxon>Agaricineae</taxon>
        <taxon>Hydnangiaceae</taxon>
        <taxon>Laccaria</taxon>
    </lineage>
</organism>
<dbReference type="AlphaFoldDB" id="A0A0C9WLP0"/>
<feature type="non-terminal residue" evidence="1">
    <location>
        <position position="136"/>
    </location>
</feature>
<accession>A0A0C9WLP0</accession>
<evidence type="ECO:0000313" key="1">
    <source>
        <dbReference type="EMBL" id="KIJ90460.1"/>
    </source>
</evidence>